<organism evidence="2 3">
    <name type="scientific">Leptonema illini</name>
    <dbReference type="NCBI Taxonomy" id="183"/>
    <lineage>
        <taxon>Bacteria</taxon>
        <taxon>Pseudomonadati</taxon>
        <taxon>Spirochaetota</taxon>
        <taxon>Spirochaetia</taxon>
        <taxon>Leptospirales</taxon>
        <taxon>Leptospiraceae</taxon>
        <taxon>Leptonema</taxon>
    </lineage>
</organism>
<dbReference type="SUPFAM" id="SSF51206">
    <property type="entry name" value="cAMP-binding domain-like"/>
    <property type="match status" value="2"/>
</dbReference>
<gene>
    <name evidence="2" type="ORF">F9K24_17520</name>
</gene>
<proteinExistence type="predicted"/>
<dbReference type="PROSITE" id="PS00889">
    <property type="entry name" value="CNMP_BINDING_2"/>
    <property type="match status" value="1"/>
</dbReference>
<comment type="caution">
    <text evidence="2">The sequence shown here is derived from an EMBL/GenBank/DDBJ whole genome shotgun (WGS) entry which is preliminary data.</text>
</comment>
<protein>
    <submittedName>
        <fullName evidence="2">Cyclic nucleotide-binding domain-containing protein</fullName>
    </submittedName>
</protein>
<dbReference type="SUPFAM" id="SSF56281">
    <property type="entry name" value="Metallo-hydrolase/oxidoreductase"/>
    <property type="match status" value="1"/>
</dbReference>
<feature type="domain" description="Cyclic nucleotide-binding" evidence="1">
    <location>
        <begin position="591"/>
        <end position="689"/>
    </location>
</feature>
<dbReference type="Proteomes" id="UP000460298">
    <property type="component" value="Unassembled WGS sequence"/>
</dbReference>
<dbReference type="CDD" id="cd00038">
    <property type="entry name" value="CAP_ED"/>
    <property type="match status" value="2"/>
</dbReference>
<dbReference type="Gene3D" id="3.60.15.10">
    <property type="entry name" value="Ribonuclease Z/Hydroxyacylglutathione hydrolase-like"/>
    <property type="match status" value="1"/>
</dbReference>
<accession>A0A833GYQ8</accession>
<dbReference type="InterPro" id="IPR036866">
    <property type="entry name" value="RibonucZ/Hydroxyglut_hydro"/>
</dbReference>
<dbReference type="InterPro" id="IPR018488">
    <property type="entry name" value="cNMP-bd_CS"/>
</dbReference>
<dbReference type="InterPro" id="IPR018490">
    <property type="entry name" value="cNMP-bd_dom_sf"/>
</dbReference>
<sequence>MAVIEVAPGVTVCQTAERNLLFGCPPEVIKHLMLKGIKSPDVIVLPDTPYRFDVLQNCTEFPLYSFLFVEGNFRSGKKLTIVGTPLHIKANRKLLRLTLLGPTRKEYAELGDSHWFDELYRESRAMAVKDPSGREFIIDDFVDFVPFVDGTATLADGTKIEHTGKDRYRLAGEEIDINFDEPQQPPYDLRSDFITPMPMRLGVTVLGGASGFIADKPCSSILLQYNSEYMLVDCPPYLEQALNARGVSFSEIRSIYLTHIHDDHCNIYPLLRLSNKVQLLATKEIFWMAMMKLSLQTLMPVEHLSAMFDFVEVKPYEVTEFYGMSITPHYTVHSIPTIGATFRMKDGTTTRSVVFIGDNKAFKDIEGMVAQGIVRKEKFDALKSLYTDRHDILFADGGQGILHGDPRDALHSQSDRIVFMHLESLPTEFDATFSHAVAGKRYPIIPGSHDSYLIRTMQILGDSFRNMSHGWSTALMNSFQIQTFNSGDVIFKQGETSRGLIYIILAGTVSVMVHDGRKLTERTRKEAGDFVGEMAVLDENKVRSASIVARTPVALCAIDEKLFHEFLIDENRVEEMQHLWKVRSEIERYWPFADFADNVNDRIARNCVRLRVAEGETLVEQGKSDADFYIILSGEFSVTRNGVEVNVIRGGDMFGEYGSLANTVRNATVRALKDSIVIRIARGEIRKIVESAPIFHFSMREIMTKRMRELKSIDQTGVIQPEAV</sequence>
<dbReference type="Gene3D" id="2.60.120.10">
    <property type="entry name" value="Jelly Rolls"/>
    <property type="match status" value="2"/>
</dbReference>
<dbReference type="Pfam" id="PF00027">
    <property type="entry name" value="cNMP_binding"/>
    <property type="match status" value="2"/>
</dbReference>
<name>A0A833GYQ8_9LEPT</name>
<evidence type="ECO:0000313" key="2">
    <source>
        <dbReference type="EMBL" id="KAB2930235.1"/>
    </source>
</evidence>
<feature type="domain" description="Cyclic nucleotide-binding" evidence="1">
    <location>
        <begin position="463"/>
        <end position="567"/>
    </location>
</feature>
<evidence type="ECO:0000313" key="3">
    <source>
        <dbReference type="Proteomes" id="UP000460298"/>
    </source>
</evidence>
<dbReference type="PROSITE" id="PS50042">
    <property type="entry name" value="CNMP_BINDING_3"/>
    <property type="match status" value="2"/>
</dbReference>
<dbReference type="InterPro" id="IPR000595">
    <property type="entry name" value="cNMP-bd_dom"/>
</dbReference>
<dbReference type="PANTHER" id="PTHR23011:SF28">
    <property type="entry name" value="CYCLIC NUCLEOTIDE-BINDING DOMAIN CONTAINING PROTEIN"/>
    <property type="match status" value="1"/>
</dbReference>
<evidence type="ECO:0000259" key="1">
    <source>
        <dbReference type="PROSITE" id="PS50042"/>
    </source>
</evidence>
<dbReference type="InterPro" id="IPR014710">
    <property type="entry name" value="RmlC-like_jellyroll"/>
</dbReference>
<dbReference type="SMART" id="SM00100">
    <property type="entry name" value="cNMP"/>
    <property type="match status" value="2"/>
</dbReference>
<dbReference type="PANTHER" id="PTHR23011">
    <property type="entry name" value="CYCLIC NUCLEOTIDE-BINDING DOMAIN CONTAINING PROTEIN"/>
    <property type="match status" value="1"/>
</dbReference>
<reference evidence="2 3" key="1">
    <citation type="submission" date="2019-10" db="EMBL/GenBank/DDBJ databases">
        <title>Extracellular Electron Transfer in a Candidatus Methanoperedens spp. Enrichment Culture.</title>
        <authorList>
            <person name="Berger S."/>
            <person name="Rangel Shaw D."/>
            <person name="Berben T."/>
            <person name="In 'T Zandt M."/>
            <person name="Frank J."/>
            <person name="Reimann J."/>
            <person name="Jetten M.S.M."/>
            <person name="Welte C.U."/>
        </authorList>
    </citation>
    <scope>NUCLEOTIDE SEQUENCE [LARGE SCALE GENOMIC DNA]</scope>
    <source>
        <strain evidence="2">SB12</strain>
    </source>
</reference>
<dbReference type="Pfam" id="PF23023">
    <property type="entry name" value="Anti-Pycsar_Apyc1"/>
    <property type="match status" value="1"/>
</dbReference>
<dbReference type="EMBL" id="WBUI01000022">
    <property type="protein sequence ID" value="KAB2930235.1"/>
    <property type="molecule type" value="Genomic_DNA"/>
</dbReference>
<dbReference type="AlphaFoldDB" id="A0A833GYQ8"/>